<proteinExistence type="predicted"/>
<protein>
    <submittedName>
        <fullName evidence="2">Uncharacterized protein</fullName>
    </submittedName>
</protein>
<evidence type="ECO:0000256" key="1">
    <source>
        <dbReference type="SAM" id="MobiDB-lite"/>
    </source>
</evidence>
<reference evidence="2" key="1">
    <citation type="journal article" date="2017" name="Mycologia">
        <title>Fusarium algeriense, sp. nov., a novel toxigenic crown rot pathogen of durum wheat from Algeria is nested in the Fusarium burgessii species complex.</title>
        <authorList>
            <person name="Laraba I."/>
            <person name="Keddad A."/>
            <person name="Boureghda H."/>
            <person name="Abdallah N."/>
            <person name="Vaughan M.M."/>
            <person name="Proctor R.H."/>
            <person name="Busman M."/>
            <person name="O'Donnell K."/>
        </authorList>
    </citation>
    <scope>NUCLEOTIDE SEQUENCE</scope>
    <source>
        <strain evidence="2">NRRL 25174</strain>
    </source>
</reference>
<reference evidence="2" key="2">
    <citation type="submission" date="2020-02" db="EMBL/GenBank/DDBJ databases">
        <title>Identification and distribution of gene clusters putatively required for synthesis of sphingolipid metabolism inhibitors in phylogenetically diverse species of the filamentous fungus Fusarium.</title>
        <authorList>
            <person name="Kim H.-S."/>
            <person name="Busman M."/>
            <person name="Brown D.W."/>
            <person name="Divon H."/>
            <person name="Uhlig S."/>
            <person name="Proctor R.H."/>
        </authorList>
    </citation>
    <scope>NUCLEOTIDE SEQUENCE</scope>
    <source>
        <strain evidence="2">NRRL 25174</strain>
    </source>
</reference>
<feature type="compositionally biased region" description="Basic and acidic residues" evidence="1">
    <location>
        <begin position="14"/>
        <end position="30"/>
    </location>
</feature>
<dbReference type="EMBL" id="PVQB02000312">
    <property type="protein sequence ID" value="KAF4338939.1"/>
    <property type="molecule type" value="Genomic_DNA"/>
</dbReference>
<dbReference type="PANTHER" id="PTHR39475">
    <property type="entry name" value="CONIDIATION-SPECIFIC PROTEIN 6"/>
    <property type="match status" value="1"/>
</dbReference>
<feature type="region of interest" description="Disordered" evidence="1">
    <location>
        <begin position="93"/>
        <end position="137"/>
    </location>
</feature>
<organism evidence="2 3">
    <name type="scientific">Fusarium beomiforme</name>
    <dbReference type="NCBI Taxonomy" id="44412"/>
    <lineage>
        <taxon>Eukaryota</taxon>
        <taxon>Fungi</taxon>
        <taxon>Dikarya</taxon>
        <taxon>Ascomycota</taxon>
        <taxon>Pezizomycotina</taxon>
        <taxon>Sordariomycetes</taxon>
        <taxon>Hypocreomycetidae</taxon>
        <taxon>Hypocreales</taxon>
        <taxon>Nectriaceae</taxon>
        <taxon>Fusarium</taxon>
        <taxon>Fusarium burgessii species complex</taxon>
    </lineage>
</organism>
<name>A0A9P5DXZ7_9HYPO</name>
<evidence type="ECO:0000313" key="3">
    <source>
        <dbReference type="Proteomes" id="UP000730481"/>
    </source>
</evidence>
<accession>A0A9P5DXZ7</accession>
<dbReference type="OrthoDB" id="3358750at2759"/>
<feature type="region of interest" description="Disordered" evidence="1">
    <location>
        <begin position="1"/>
        <end position="33"/>
    </location>
</feature>
<evidence type="ECO:0000313" key="2">
    <source>
        <dbReference type="EMBL" id="KAF4338939.1"/>
    </source>
</evidence>
<dbReference type="PANTHER" id="PTHR39475:SF1">
    <property type="entry name" value="CONIDIATION-SPECIFIC PROTEIN 6"/>
    <property type="match status" value="1"/>
</dbReference>
<gene>
    <name evidence="2" type="ORF">FBEOM_7115</name>
</gene>
<comment type="caution">
    <text evidence="2">The sequence shown here is derived from an EMBL/GenBank/DDBJ whole genome shotgun (WGS) entry which is preliminary data.</text>
</comment>
<dbReference type="AlphaFoldDB" id="A0A9P5DXZ7"/>
<feature type="compositionally biased region" description="Basic and acidic residues" evidence="1">
    <location>
        <begin position="106"/>
        <end position="137"/>
    </location>
</feature>
<dbReference type="Proteomes" id="UP000730481">
    <property type="component" value="Unassembled WGS sequence"/>
</dbReference>
<keyword evidence="3" id="KW-1185">Reference proteome</keyword>
<sequence>MSSSVGYPNIYEDGDQRNYSKKEAHEERRTHPGVNVEGYFNKQAIINELRESEIKRSIEDRIKHEPGFAATFHGNKPSRGAQVDAELAREEAELIEKKKSKTDSLPGKKLEHHTDKSEWKQQMEEEEKEALAKHSER</sequence>